<feature type="transmembrane region" description="Helical" evidence="5">
    <location>
        <begin position="137"/>
        <end position="158"/>
    </location>
</feature>
<dbReference type="InterPro" id="IPR020846">
    <property type="entry name" value="MFS_dom"/>
</dbReference>
<evidence type="ECO:0000259" key="6">
    <source>
        <dbReference type="PROSITE" id="PS50850"/>
    </source>
</evidence>
<evidence type="ECO:0000256" key="1">
    <source>
        <dbReference type="ARBA" id="ARBA00004651"/>
    </source>
</evidence>
<feature type="transmembrane region" description="Helical" evidence="5">
    <location>
        <begin position="296"/>
        <end position="315"/>
    </location>
</feature>
<feature type="transmembrane region" description="Helical" evidence="5">
    <location>
        <begin position="97"/>
        <end position="116"/>
    </location>
</feature>
<gene>
    <name evidence="7" type="ORF">Amac_054030</name>
</gene>
<feature type="domain" description="Major facilitator superfamily (MFS) profile" evidence="6">
    <location>
        <begin position="202"/>
        <end position="396"/>
    </location>
</feature>
<feature type="transmembrane region" description="Helical" evidence="5">
    <location>
        <begin position="354"/>
        <end position="375"/>
    </location>
</feature>
<evidence type="ECO:0000256" key="2">
    <source>
        <dbReference type="ARBA" id="ARBA00022692"/>
    </source>
</evidence>
<feature type="transmembrane region" description="Helical" evidence="5">
    <location>
        <begin position="327"/>
        <end position="348"/>
    </location>
</feature>
<evidence type="ECO:0000256" key="5">
    <source>
        <dbReference type="SAM" id="Phobius"/>
    </source>
</evidence>
<dbReference type="RefSeq" id="WP_155357161.1">
    <property type="nucleotide sequence ID" value="NZ_BAAAHL010000038.1"/>
</dbReference>
<dbReference type="Pfam" id="PF07690">
    <property type="entry name" value="MFS_1"/>
    <property type="match status" value="1"/>
</dbReference>
<evidence type="ECO:0000313" key="7">
    <source>
        <dbReference type="EMBL" id="GES11806.1"/>
    </source>
</evidence>
<feature type="transmembrane region" description="Helical" evidence="5">
    <location>
        <begin position="164"/>
        <end position="183"/>
    </location>
</feature>
<comment type="subcellular location">
    <subcellularLocation>
        <location evidence="1">Cell membrane</location>
        <topology evidence="1">Multi-pass membrane protein</topology>
    </subcellularLocation>
</comment>
<name>A0A5M3WTG9_9ACTN</name>
<dbReference type="InterPro" id="IPR011701">
    <property type="entry name" value="MFS"/>
</dbReference>
<sequence length="396" mass="40034">MGHGLRGARISTTLTFILAGIFSGTMAVRMPALTEKLELSEGQLGLALLALGIGSLASMQAARPLMRRLGGRGILAMAGPSCAGSLALVGAAPSYPLLLVATSVFGITFGLLDVAMNAQGAAVEAGYGRPLLSGMHAGWCFGAIVSGVLGFAAIRLGLTFTPHLVTVGLAGVPAALALIPAFLADPPAPEEDAGARRGLPRVVYLLGVVVFAAFTVEGMVADWNGLYLRDILDAPEWLAALGYPLFVTGMLIGRLAGDRLRARYGARAHLTASGVATVAAFTVVVTAPAAGVVLPVLLLAGLGIAPVIPFALSLAGSADPAQSGPAIAQTATIGYAGLLLGPVIIGFLADATSLRVAMAFGLVLGVVIAVTSRFLPGDRPGSAVPSLTREESTAQR</sequence>
<dbReference type="EMBL" id="BLAE01000033">
    <property type="protein sequence ID" value="GES11806.1"/>
    <property type="molecule type" value="Genomic_DNA"/>
</dbReference>
<keyword evidence="4 5" id="KW-0472">Membrane</keyword>
<evidence type="ECO:0000313" key="8">
    <source>
        <dbReference type="Proteomes" id="UP000331127"/>
    </source>
</evidence>
<proteinExistence type="predicted"/>
<dbReference type="Gene3D" id="1.20.1250.20">
    <property type="entry name" value="MFS general substrate transporter like domains"/>
    <property type="match status" value="2"/>
</dbReference>
<dbReference type="PANTHER" id="PTHR23514:SF13">
    <property type="entry name" value="INNER MEMBRANE PROTEIN YBJJ"/>
    <property type="match status" value="1"/>
</dbReference>
<keyword evidence="2 5" id="KW-0812">Transmembrane</keyword>
<reference evidence="7 8" key="1">
    <citation type="submission" date="2019-10" db="EMBL/GenBank/DDBJ databases">
        <title>Whole genome shotgun sequence of Acrocarpospora macrocephala NBRC 16266.</title>
        <authorList>
            <person name="Ichikawa N."/>
            <person name="Kimura A."/>
            <person name="Kitahashi Y."/>
            <person name="Komaki H."/>
            <person name="Oguchi A."/>
        </authorList>
    </citation>
    <scope>NUCLEOTIDE SEQUENCE [LARGE SCALE GENOMIC DNA]</scope>
    <source>
        <strain evidence="7 8">NBRC 16266</strain>
    </source>
</reference>
<evidence type="ECO:0000256" key="4">
    <source>
        <dbReference type="ARBA" id="ARBA00023136"/>
    </source>
</evidence>
<dbReference type="InterPro" id="IPR051788">
    <property type="entry name" value="MFS_Transporter"/>
</dbReference>
<comment type="caution">
    <text evidence="7">The sequence shown here is derived from an EMBL/GenBank/DDBJ whole genome shotgun (WGS) entry which is preliminary data.</text>
</comment>
<dbReference type="GO" id="GO:0005886">
    <property type="term" value="C:plasma membrane"/>
    <property type="evidence" value="ECO:0007669"/>
    <property type="project" value="UniProtKB-SubCell"/>
</dbReference>
<feature type="transmembrane region" description="Helical" evidence="5">
    <location>
        <begin position="203"/>
        <end position="225"/>
    </location>
</feature>
<evidence type="ECO:0000256" key="3">
    <source>
        <dbReference type="ARBA" id="ARBA00022989"/>
    </source>
</evidence>
<dbReference type="CDD" id="cd17393">
    <property type="entry name" value="MFS_MosC_like"/>
    <property type="match status" value="1"/>
</dbReference>
<feature type="transmembrane region" description="Helical" evidence="5">
    <location>
        <begin position="74"/>
        <end position="91"/>
    </location>
</feature>
<keyword evidence="8" id="KW-1185">Reference proteome</keyword>
<feature type="transmembrane region" description="Helical" evidence="5">
    <location>
        <begin position="12"/>
        <end position="32"/>
    </location>
</feature>
<dbReference type="OrthoDB" id="151222at2"/>
<dbReference type="PANTHER" id="PTHR23514">
    <property type="entry name" value="BYPASS OF STOP CODON PROTEIN 6"/>
    <property type="match status" value="1"/>
</dbReference>
<accession>A0A5M3WTG9</accession>
<dbReference type="Proteomes" id="UP000331127">
    <property type="component" value="Unassembled WGS sequence"/>
</dbReference>
<dbReference type="PROSITE" id="PS50850">
    <property type="entry name" value="MFS"/>
    <property type="match status" value="1"/>
</dbReference>
<dbReference type="InterPro" id="IPR036259">
    <property type="entry name" value="MFS_trans_sf"/>
</dbReference>
<dbReference type="SUPFAM" id="SSF103473">
    <property type="entry name" value="MFS general substrate transporter"/>
    <property type="match status" value="1"/>
</dbReference>
<feature type="transmembrane region" description="Helical" evidence="5">
    <location>
        <begin position="237"/>
        <end position="256"/>
    </location>
</feature>
<keyword evidence="3 5" id="KW-1133">Transmembrane helix</keyword>
<dbReference type="GO" id="GO:0022857">
    <property type="term" value="F:transmembrane transporter activity"/>
    <property type="evidence" value="ECO:0007669"/>
    <property type="project" value="InterPro"/>
</dbReference>
<dbReference type="AlphaFoldDB" id="A0A5M3WTG9"/>
<feature type="transmembrane region" description="Helical" evidence="5">
    <location>
        <begin position="44"/>
        <end position="62"/>
    </location>
</feature>
<protein>
    <submittedName>
        <fullName evidence="7">MFS transporter</fullName>
    </submittedName>
</protein>
<organism evidence="7 8">
    <name type="scientific">Acrocarpospora macrocephala</name>
    <dbReference type="NCBI Taxonomy" id="150177"/>
    <lineage>
        <taxon>Bacteria</taxon>
        <taxon>Bacillati</taxon>
        <taxon>Actinomycetota</taxon>
        <taxon>Actinomycetes</taxon>
        <taxon>Streptosporangiales</taxon>
        <taxon>Streptosporangiaceae</taxon>
        <taxon>Acrocarpospora</taxon>
    </lineage>
</organism>